<dbReference type="EMBL" id="LC625835">
    <property type="protein sequence ID" value="BCU03526.1"/>
    <property type="molecule type" value="Genomic_DNA"/>
</dbReference>
<reference evidence="1" key="1">
    <citation type="submission" date="2021-04" db="EMBL/GenBank/DDBJ databases">
        <title>Draft Genome Sequence of Pandoravirus japonicus, Isolated from the Sabaishi River of Niigata, Japan.</title>
        <authorList>
            <person name="Hosokawa N."/>
            <person name="Takahashi H."/>
            <person name="Aoki K."/>
            <person name="Takemura M."/>
        </authorList>
    </citation>
    <scope>NUCLEOTIDE SEQUENCE</scope>
</reference>
<protein>
    <submittedName>
        <fullName evidence="1">Uncharacterized protein</fullName>
    </submittedName>
</protein>
<dbReference type="Proteomes" id="UP001253637">
    <property type="component" value="Segment"/>
</dbReference>
<evidence type="ECO:0000313" key="1">
    <source>
        <dbReference type="EMBL" id="BCU03526.1"/>
    </source>
</evidence>
<sequence length="81" mass="8817">MPRVPALEICTAQRHPALFSLSKEENGPTCFSLRCSFVPASGGKEPRVALFFFHLNYSPPGAAGKAARASTNEFILSIFYP</sequence>
<accession>A0A811BR63</accession>
<name>A0A811BR63_9VIRU</name>
<proteinExistence type="predicted"/>
<organism evidence="1 2">
    <name type="scientific">Pandoravirus japonicus</name>
    <dbReference type="NCBI Taxonomy" id="2823154"/>
    <lineage>
        <taxon>Viruses</taxon>
        <taxon>Pandoravirus</taxon>
    </lineage>
</organism>
<evidence type="ECO:0000313" key="2">
    <source>
        <dbReference type="Proteomes" id="UP001253637"/>
    </source>
</evidence>